<keyword evidence="2" id="KW-1185">Reference proteome</keyword>
<dbReference type="Proteomes" id="UP000193391">
    <property type="component" value="Unassembled WGS sequence"/>
</dbReference>
<reference evidence="1 2" key="1">
    <citation type="submission" date="2014-03" db="EMBL/GenBank/DDBJ databases">
        <title>The draft genome sequence of Thalassospira mesophila JCM 18969.</title>
        <authorList>
            <person name="Lai Q."/>
            <person name="Shao Z."/>
        </authorList>
    </citation>
    <scope>NUCLEOTIDE SEQUENCE [LARGE SCALE GENOMIC DNA]</scope>
    <source>
        <strain evidence="1 2">JCM 18969</strain>
    </source>
</reference>
<protein>
    <submittedName>
        <fullName evidence="1">Uncharacterized protein</fullName>
    </submittedName>
</protein>
<evidence type="ECO:0000313" key="1">
    <source>
        <dbReference type="EMBL" id="OSQ39899.1"/>
    </source>
</evidence>
<gene>
    <name evidence="1" type="ORF">TMES_06345</name>
</gene>
<organism evidence="1 2">
    <name type="scientific">Thalassospira mesophila</name>
    <dbReference type="NCBI Taxonomy" id="1293891"/>
    <lineage>
        <taxon>Bacteria</taxon>
        <taxon>Pseudomonadati</taxon>
        <taxon>Pseudomonadota</taxon>
        <taxon>Alphaproteobacteria</taxon>
        <taxon>Rhodospirillales</taxon>
        <taxon>Thalassospiraceae</taxon>
        <taxon>Thalassospira</taxon>
    </lineage>
</organism>
<dbReference type="RefSeq" id="WP_143589557.1">
    <property type="nucleotide sequence ID" value="NZ_JFKA01000002.1"/>
</dbReference>
<dbReference type="OrthoDB" id="983149at2"/>
<comment type="caution">
    <text evidence="1">The sequence shown here is derived from an EMBL/GenBank/DDBJ whole genome shotgun (WGS) entry which is preliminary data.</text>
</comment>
<dbReference type="AlphaFoldDB" id="A0A1Y2L339"/>
<accession>A0A1Y2L339</accession>
<sequence>MGWKGTVRAMAAASRRVQRENVRRQKNQEKIIALGEAQEAVREYDRYISAITSLQKSVLAKETNWANIFRESSPVPPVKKEFFTDQAQKKITSYKPTVFHRWFGIEEKVKNKLQKNFKNSLEKDQKIFDAEIDKFNLEKEKYKDRRDFSRRIIDGDSECMLKAIDELGKFSDIEHIGKHISIVLEGKNNVLISIDVHGEEIVPDEKYTLRQSGSISTKKISKGDFNLIYQDYVCGAVLRVAREIFNILPVNSVIINAKDALLNSATGHLENQVILSALLMRDTVNELNFITLDPSDCMKNFSHNMNFKKNVGFKPVEIFSF</sequence>
<proteinExistence type="predicted"/>
<name>A0A1Y2L339_9PROT</name>
<evidence type="ECO:0000313" key="2">
    <source>
        <dbReference type="Proteomes" id="UP000193391"/>
    </source>
</evidence>
<dbReference type="EMBL" id="JFKA01000002">
    <property type="protein sequence ID" value="OSQ39899.1"/>
    <property type="molecule type" value="Genomic_DNA"/>
</dbReference>
<dbReference type="STRING" id="1293891.TMES_06345"/>